<dbReference type="InterPro" id="IPR011990">
    <property type="entry name" value="TPR-like_helical_dom_sf"/>
</dbReference>
<evidence type="ECO:0000313" key="2">
    <source>
        <dbReference type="EMBL" id="OBR04184.1"/>
    </source>
</evidence>
<dbReference type="SUPFAM" id="SSF52540">
    <property type="entry name" value="P-loop containing nucleoside triphosphate hydrolases"/>
    <property type="match status" value="1"/>
</dbReference>
<dbReference type="AlphaFoldDB" id="A0A1B7XWR6"/>
<dbReference type="SUPFAM" id="SSF48452">
    <property type="entry name" value="TPR-like"/>
    <property type="match status" value="1"/>
</dbReference>
<feature type="domain" description="DUF7708" evidence="1">
    <location>
        <begin position="3"/>
        <end position="123"/>
    </location>
</feature>
<dbReference type="KEGG" id="chig:CH63R_13311"/>
<evidence type="ECO:0000313" key="3">
    <source>
        <dbReference type="Proteomes" id="UP000092177"/>
    </source>
</evidence>
<accession>A0A1B7XWR6</accession>
<dbReference type="Gene3D" id="1.25.40.10">
    <property type="entry name" value="Tetratricopeptide repeat domain"/>
    <property type="match status" value="2"/>
</dbReference>
<evidence type="ECO:0000259" key="1">
    <source>
        <dbReference type="Pfam" id="PF24809"/>
    </source>
</evidence>
<dbReference type="GO" id="GO:0043531">
    <property type="term" value="F:ADP binding"/>
    <property type="evidence" value="ECO:0007669"/>
    <property type="project" value="InterPro"/>
</dbReference>
<dbReference type="Proteomes" id="UP000092177">
    <property type="component" value="Chromosome 9"/>
</dbReference>
<dbReference type="Pfam" id="PF24809">
    <property type="entry name" value="DUF7708"/>
    <property type="match status" value="1"/>
</dbReference>
<dbReference type="OrthoDB" id="6161812at2759"/>
<gene>
    <name evidence="2" type="ORF">CH63R_13311</name>
</gene>
<dbReference type="PANTHER" id="PTHR35205">
    <property type="entry name" value="NB-ARC AND TPR DOMAIN PROTEIN"/>
    <property type="match status" value="1"/>
</dbReference>
<comment type="caution">
    <text evidence="2">The sequence shown here is derived from an EMBL/GenBank/DDBJ whole genome shotgun (WGS) entry which is preliminary data.</text>
</comment>
<keyword evidence="3" id="KW-1185">Reference proteome</keyword>
<dbReference type="RefSeq" id="XP_018152702.1">
    <property type="nucleotide sequence ID" value="XM_018308285.1"/>
</dbReference>
<dbReference type="InterPro" id="IPR027417">
    <property type="entry name" value="P-loop_NTPase"/>
</dbReference>
<sequence>MAQTQDTPIALVWGCIEIILRTAVRFVSTFETITTMLETLSSTVTKMNRYLRLLPQSESLKNHVRSVLDEFVSFCITAIDFYEKLRWYTPIKFIWKPLHEHFKQASTRITVCVNSFDQEASIAVDEVTVNGIQSIERRLHDSAVPPVATKAVFQVDFARNGFFTGRKTELSRVHDMFISARHAGCQRACTVHSMAGVGKTQFALEYAYLFRKGFDFVFWLPAQHGPTLAQRFADIAKVTTAQKGHQPSFLQQLEMNASIQQSKDWLEKCEGEWLLLYDNVEDWETIKPYWPAGQKGSILITTQNLELVQISEGYEISLTPLPTDEGASLLLKHLRKMDNATKGEDFETAKEISRILGGLPVAISHNAGYIEKSQRTLREFVDKYATMEESRHIWSQDCRSWTNQYERTLETTWDLALSELNCEIRDLTNVLAMLDPDSISEDMLFSGWDAKNASPEDSIIALGKRCLVRRQDIAGRIVWTIHRALQRSLLHRLDEDHGARQKVFEATFKIVRRAFPRNSSIQAPSNENWHAYAANLSHVLHLQDVYRSSRDHIRVPREFPGLLMDVGNYLWERGFYLQGIESLRLAIQVQEESPGQDLMEQSKICTLLAALLHELDASGREESEELFVRSLKQRKQCINDWTRRGLAIADDDLILWANAWNDIACVMLREGCYDQVDIVLFRSIELKQKQGIPEDKSAAFNYAVNYLNLGYLRTAQGRHTEAIILSERAESMMVAAMGARSPAAQLFAQTHAWALYSAGRLHEALIKHERVRQARIKIFGKMNAHTLKSYYACGVVHHCLGQLDEAELMLSHCLTVPISGDWSLNCVPRVKFRLAMVMEDNGKSYSESQSLKADARRIHEDLSQDPLPFEITDGEDPDEMVIYDHMVPCEGGRSTIGRLHTELASLPLIAEVLKLIFGGCVTPICT</sequence>
<dbReference type="PANTHER" id="PTHR35205:SF1">
    <property type="entry name" value="ZU5 DOMAIN-CONTAINING PROTEIN"/>
    <property type="match status" value="1"/>
</dbReference>
<name>A0A1B7XWR6_COLHI</name>
<dbReference type="VEuPathDB" id="FungiDB:CH63R_13311"/>
<dbReference type="EMBL" id="LTAN01000009">
    <property type="protein sequence ID" value="OBR04184.1"/>
    <property type="molecule type" value="Genomic_DNA"/>
</dbReference>
<dbReference type="Gene3D" id="3.40.50.300">
    <property type="entry name" value="P-loop containing nucleotide triphosphate hydrolases"/>
    <property type="match status" value="1"/>
</dbReference>
<protein>
    <submittedName>
        <fullName evidence="2">Transcriptional xre family</fullName>
    </submittedName>
</protein>
<organism evidence="2 3">
    <name type="scientific">Colletotrichum higginsianum (strain IMI 349063)</name>
    <name type="common">Crucifer anthracnose fungus</name>
    <dbReference type="NCBI Taxonomy" id="759273"/>
    <lineage>
        <taxon>Eukaryota</taxon>
        <taxon>Fungi</taxon>
        <taxon>Dikarya</taxon>
        <taxon>Ascomycota</taxon>
        <taxon>Pezizomycotina</taxon>
        <taxon>Sordariomycetes</taxon>
        <taxon>Hypocreomycetidae</taxon>
        <taxon>Glomerellales</taxon>
        <taxon>Glomerellaceae</taxon>
        <taxon>Colletotrichum</taxon>
        <taxon>Colletotrichum destructivum species complex</taxon>
    </lineage>
</organism>
<reference evidence="3" key="1">
    <citation type="journal article" date="2017" name="BMC Genomics">
        <title>Gapless genome assembly of Colletotrichum higginsianum reveals chromosome structure and association of transposable elements with secondary metabolite gene clusters.</title>
        <authorList>
            <person name="Dallery J.-F."/>
            <person name="Lapalu N."/>
            <person name="Zampounis A."/>
            <person name="Pigne S."/>
            <person name="Luyten I."/>
            <person name="Amselem J."/>
            <person name="Wittenberg A.H.J."/>
            <person name="Zhou S."/>
            <person name="de Queiroz M.V."/>
            <person name="Robin G.P."/>
            <person name="Auger A."/>
            <person name="Hainaut M."/>
            <person name="Henrissat B."/>
            <person name="Kim K.-T."/>
            <person name="Lee Y.-H."/>
            <person name="Lespinet O."/>
            <person name="Schwartz D.C."/>
            <person name="Thon M.R."/>
            <person name="O'Connell R.J."/>
        </authorList>
    </citation>
    <scope>NUCLEOTIDE SEQUENCE [LARGE SCALE GENOMIC DNA]</scope>
    <source>
        <strain evidence="3">IMI 349063</strain>
    </source>
</reference>
<dbReference type="GeneID" id="28872392"/>
<dbReference type="InterPro" id="IPR056125">
    <property type="entry name" value="DUF7708"/>
</dbReference>
<proteinExistence type="predicted"/>